<keyword evidence="2" id="KW-1185">Reference proteome</keyword>
<reference evidence="1" key="2">
    <citation type="submission" date="2025-08" db="UniProtKB">
        <authorList>
            <consortium name="Ensembl"/>
        </authorList>
    </citation>
    <scope>IDENTIFICATION</scope>
    <source>
        <strain evidence="1">Guanapo</strain>
    </source>
</reference>
<evidence type="ECO:0008006" key="3">
    <source>
        <dbReference type="Google" id="ProtNLM"/>
    </source>
</evidence>
<name>A0A3P9PC75_POERE</name>
<dbReference type="Ensembl" id="ENSPRET00000019606.1">
    <property type="protein sequence ID" value="ENSPREP00000019399.1"/>
    <property type="gene ID" value="ENSPREG00000013113.1"/>
</dbReference>
<dbReference type="SUPFAM" id="SSF56219">
    <property type="entry name" value="DNase I-like"/>
    <property type="match status" value="1"/>
</dbReference>
<evidence type="ECO:0000313" key="2">
    <source>
        <dbReference type="Proteomes" id="UP000242638"/>
    </source>
</evidence>
<dbReference type="GeneTree" id="ENSGT00940000177187"/>
<reference evidence="2" key="1">
    <citation type="submission" date="2013-11" db="EMBL/GenBank/DDBJ databases">
        <title>The genomic landscape of the Guanapo guppy.</title>
        <authorList>
            <person name="Kuenstner A."/>
            <person name="Dreyer C."/>
        </authorList>
    </citation>
    <scope>NUCLEOTIDE SEQUENCE</scope>
    <source>
        <strain evidence="2">Guanapo</strain>
    </source>
</reference>
<dbReference type="STRING" id="8081.ENSPREP00000019399"/>
<dbReference type="Proteomes" id="UP000242638">
    <property type="component" value="Unassembled WGS sequence"/>
</dbReference>
<sequence>MFSSVSGTQAGGVAIFIWEGLFNNCHLVHKDQQGKFIIIDVFYNNISYAHRKKFFLGLRKWLVNNCIILGDFNITLTKSDISNNCTFSEDYSKNPLFDVITQNSLIDIWRLFHPGQKKFTRKQVPLLPLLRC</sequence>
<organism evidence="1 2">
    <name type="scientific">Poecilia reticulata</name>
    <name type="common">Guppy</name>
    <name type="synonym">Acanthophacelus reticulatus</name>
    <dbReference type="NCBI Taxonomy" id="8081"/>
    <lineage>
        <taxon>Eukaryota</taxon>
        <taxon>Metazoa</taxon>
        <taxon>Chordata</taxon>
        <taxon>Craniata</taxon>
        <taxon>Vertebrata</taxon>
        <taxon>Euteleostomi</taxon>
        <taxon>Actinopterygii</taxon>
        <taxon>Neopterygii</taxon>
        <taxon>Teleostei</taxon>
        <taxon>Neoteleostei</taxon>
        <taxon>Acanthomorphata</taxon>
        <taxon>Ovalentaria</taxon>
        <taxon>Atherinomorphae</taxon>
        <taxon>Cyprinodontiformes</taxon>
        <taxon>Poeciliidae</taxon>
        <taxon>Poeciliinae</taxon>
        <taxon>Poecilia</taxon>
    </lineage>
</organism>
<dbReference type="InterPro" id="IPR036691">
    <property type="entry name" value="Endo/exonu/phosph_ase_sf"/>
</dbReference>
<dbReference type="OMA" id="RHFTNKT"/>
<dbReference type="AlphaFoldDB" id="A0A3P9PC75"/>
<protein>
    <recommendedName>
        <fullName evidence="3">Endonuclease/exonuclease/phosphatase domain-containing protein</fullName>
    </recommendedName>
</protein>
<dbReference type="Gene3D" id="3.60.10.10">
    <property type="entry name" value="Endonuclease/exonuclease/phosphatase"/>
    <property type="match status" value="1"/>
</dbReference>
<reference evidence="1" key="3">
    <citation type="submission" date="2025-09" db="UniProtKB">
        <authorList>
            <consortium name="Ensembl"/>
        </authorList>
    </citation>
    <scope>IDENTIFICATION</scope>
    <source>
        <strain evidence="1">Guanapo</strain>
    </source>
</reference>
<accession>A0A3P9PC75</accession>
<evidence type="ECO:0000313" key="1">
    <source>
        <dbReference type="Ensembl" id="ENSPREP00000019399.1"/>
    </source>
</evidence>
<proteinExistence type="predicted"/>